<name>A0ABR0L657_9PEZI</name>
<protein>
    <recommendedName>
        <fullName evidence="5">DUF1446-domain-containing protein</fullName>
    </recommendedName>
</protein>
<reference evidence="3 4" key="1">
    <citation type="submission" date="2023-08" db="EMBL/GenBank/DDBJ databases">
        <title>Black Yeasts Isolated from many extreme environments.</title>
        <authorList>
            <person name="Coleine C."/>
            <person name="Stajich J.E."/>
            <person name="Selbmann L."/>
        </authorList>
    </citation>
    <scope>NUCLEOTIDE SEQUENCE [LARGE SCALE GENOMIC DNA]</scope>
    <source>
        <strain evidence="3 4">CCFEE 5386</strain>
    </source>
</reference>
<evidence type="ECO:0000313" key="4">
    <source>
        <dbReference type="Proteomes" id="UP001308179"/>
    </source>
</evidence>
<keyword evidence="4" id="KW-1185">Reference proteome</keyword>
<feature type="domain" description="AtuA-like ferredoxin-fold" evidence="2">
    <location>
        <begin position="512"/>
        <end position="608"/>
    </location>
</feature>
<sequence>MASRNRPIRIAGCSGAATDRRHAMAMLAANHPNDPIDVLTGDWMSEANMTARATMKMAGGGDAYEPSFIEALEPALNDIARYGIKVAVNAGASDTALLAKVVTDLVATKCLSLKVAWVSGDEVLPAVQRAQKEGLSDFTNICTGELLADWNFTPVYAQAYLGGLGIAAAFSHGADIVICGRVSDASPVIGAAYWWHDWNRDAHLLEMANALVAGHLIECSSYVCGGNFTGLKSLELPQENAGAGAGAGWSNLGFPIAEISRLGQVIITKNSGSAGALTAQTCTSQLLYEIQGPYYYNSDVTALLTSISFTQLSPTRVALHGVDADLPPPTTKIGLTAPGGYQAEVHWYPCGLDIGAKIRMLESQIRLLLEPYIHNFTLLQFQLLGSPAENPQTQNEATVDLRIVAQAPRAEDLSPGKFLRPCLDVIMQAFPGATPGLDLRLGFPRPVQEYYVTLLPQADIQHGVHCLWDGSRLEIAPPGRTKVWPARQPSTLSSAPQDKEGQAFGPTVRGPLGWIVHARSGDKGSNCNVGFWVRRGGEEWEWLRSLLSMEGVKKLLGGEYKVGAKIDRLELPFLHAIHFLLHDHLDRGVSCSASVDVLGKNVAEFLRARYVDLPVKFLNRGKL</sequence>
<dbReference type="Pfam" id="PF23544">
    <property type="entry name" value="AtuA_ferredoxin"/>
    <property type="match status" value="1"/>
</dbReference>
<dbReference type="PANTHER" id="PTHR47585">
    <property type="match status" value="1"/>
</dbReference>
<dbReference type="Pfam" id="PF07287">
    <property type="entry name" value="AtuA"/>
    <property type="match status" value="1"/>
</dbReference>
<feature type="domain" description="Acyclic terpene utilisation N-terminal" evidence="1">
    <location>
        <begin position="8"/>
        <end position="465"/>
    </location>
</feature>
<proteinExistence type="predicted"/>
<dbReference type="InterPro" id="IPR010839">
    <property type="entry name" value="AtuA_N"/>
</dbReference>
<evidence type="ECO:0000259" key="1">
    <source>
        <dbReference type="Pfam" id="PF07287"/>
    </source>
</evidence>
<dbReference type="EMBL" id="JAVRRR010000251">
    <property type="protein sequence ID" value="KAK5144119.1"/>
    <property type="molecule type" value="Genomic_DNA"/>
</dbReference>
<evidence type="ECO:0008006" key="5">
    <source>
        <dbReference type="Google" id="ProtNLM"/>
    </source>
</evidence>
<comment type="caution">
    <text evidence="3">The sequence shown here is derived from an EMBL/GenBank/DDBJ whole genome shotgun (WGS) entry which is preliminary data.</text>
</comment>
<evidence type="ECO:0000313" key="3">
    <source>
        <dbReference type="EMBL" id="KAK5144119.1"/>
    </source>
</evidence>
<dbReference type="InterPro" id="IPR056362">
    <property type="entry name" value="AtuA-like_ferredoxin_dom"/>
</dbReference>
<organism evidence="3 4">
    <name type="scientific">Rachicladosporium monterosium</name>
    <dbReference type="NCBI Taxonomy" id="1507873"/>
    <lineage>
        <taxon>Eukaryota</taxon>
        <taxon>Fungi</taxon>
        <taxon>Dikarya</taxon>
        <taxon>Ascomycota</taxon>
        <taxon>Pezizomycotina</taxon>
        <taxon>Dothideomycetes</taxon>
        <taxon>Dothideomycetidae</taxon>
        <taxon>Cladosporiales</taxon>
        <taxon>Cladosporiaceae</taxon>
        <taxon>Rachicladosporium</taxon>
    </lineage>
</organism>
<accession>A0ABR0L657</accession>
<evidence type="ECO:0000259" key="2">
    <source>
        <dbReference type="Pfam" id="PF23544"/>
    </source>
</evidence>
<gene>
    <name evidence="3" type="ORF">LTR32_003893</name>
</gene>
<dbReference type="PANTHER" id="PTHR47585:SF2">
    <property type="entry name" value="DUF1446 DOMAIN PROTEIN (AFU_ORTHOLOGUE AFUA_6G11420)"/>
    <property type="match status" value="1"/>
</dbReference>
<dbReference type="Proteomes" id="UP001308179">
    <property type="component" value="Unassembled WGS sequence"/>
</dbReference>